<dbReference type="Pfam" id="PF00856">
    <property type="entry name" value="SET"/>
    <property type="match status" value="1"/>
</dbReference>
<feature type="compositionally biased region" description="Low complexity" evidence="16">
    <location>
        <begin position="736"/>
        <end position="747"/>
    </location>
</feature>
<feature type="compositionally biased region" description="Polar residues" evidence="16">
    <location>
        <begin position="341"/>
        <end position="353"/>
    </location>
</feature>
<feature type="compositionally biased region" description="Low complexity" evidence="16">
    <location>
        <begin position="431"/>
        <end position="441"/>
    </location>
</feature>
<dbReference type="GO" id="GO:0005694">
    <property type="term" value="C:chromosome"/>
    <property type="evidence" value="ECO:0007669"/>
    <property type="project" value="UniProtKB-SubCell"/>
</dbReference>
<dbReference type="GO" id="GO:0005634">
    <property type="term" value="C:nucleus"/>
    <property type="evidence" value="ECO:0007669"/>
    <property type="project" value="UniProtKB-SubCell"/>
</dbReference>
<feature type="domain" description="SET" evidence="17">
    <location>
        <begin position="112"/>
        <end position="228"/>
    </location>
</feature>
<dbReference type="Gene3D" id="2.170.270.10">
    <property type="entry name" value="SET domain"/>
    <property type="match status" value="1"/>
</dbReference>
<dbReference type="Gene3D" id="1.10.10.1700">
    <property type="entry name" value="Histone-lysine N-methyltransferase"/>
    <property type="match status" value="1"/>
</dbReference>
<evidence type="ECO:0000256" key="9">
    <source>
        <dbReference type="ARBA" id="ARBA00022853"/>
    </source>
</evidence>
<keyword evidence="4" id="KW-0158">Chromosome</keyword>
<dbReference type="InterPro" id="IPR025790">
    <property type="entry name" value="Suv4-20_animal"/>
</dbReference>
<keyword evidence="12" id="KW-0539">Nucleus</keyword>
<dbReference type="InterPro" id="IPR039977">
    <property type="entry name" value="Suv4-20/Set9"/>
</dbReference>
<dbReference type="EC" id="2.1.1.362" evidence="3"/>
<feature type="region of interest" description="Disordered" evidence="16">
    <location>
        <begin position="280"/>
        <end position="310"/>
    </location>
</feature>
<dbReference type="PROSITE" id="PS51570">
    <property type="entry name" value="SAM_MT43_SUVAR420_2"/>
    <property type="match status" value="1"/>
</dbReference>
<feature type="region of interest" description="Disordered" evidence="16">
    <location>
        <begin position="735"/>
        <end position="799"/>
    </location>
</feature>
<evidence type="ECO:0000256" key="16">
    <source>
        <dbReference type="SAM" id="MobiDB-lite"/>
    </source>
</evidence>
<evidence type="ECO:0000256" key="13">
    <source>
        <dbReference type="ARBA" id="ARBA00051837"/>
    </source>
</evidence>
<feature type="region of interest" description="Disordered" evidence="16">
    <location>
        <begin position="337"/>
        <end position="356"/>
    </location>
</feature>
<dbReference type="AlphaFoldDB" id="A0A2R5L9K3"/>
<organism evidence="18">
    <name type="scientific">Ornithodoros turicata</name>
    <dbReference type="NCBI Taxonomy" id="34597"/>
    <lineage>
        <taxon>Eukaryota</taxon>
        <taxon>Metazoa</taxon>
        <taxon>Ecdysozoa</taxon>
        <taxon>Arthropoda</taxon>
        <taxon>Chelicerata</taxon>
        <taxon>Arachnida</taxon>
        <taxon>Acari</taxon>
        <taxon>Parasitiformes</taxon>
        <taxon>Ixodida</taxon>
        <taxon>Ixodoidea</taxon>
        <taxon>Argasidae</taxon>
        <taxon>Ornithodorinae</taxon>
        <taxon>Ornithodoros</taxon>
    </lineage>
</organism>
<evidence type="ECO:0000256" key="14">
    <source>
        <dbReference type="ARBA" id="ARBA00052814"/>
    </source>
</evidence>
<evidence type="ECO:0000313" key="18">
    <source>
        <dbReference type="EMBL" id="MBY06158.1"/>
    </source>
</evidence>
<comment type="subcellular location">
    <subcellularLocation>
        <location evidence="2">Chromosome</location>
    </subcellularLocation>
    <subcellularLocation>
        <location evidence="1">Nucleus</location>
    </subcellularLocation>
</comment>
<keyword evidence="10" id="KW-0805">Transcription regulation</keyword>
<evidence type="ECO:0000256" key="5">
    <source>
        <dbReference type="ARBA" id="ARBA00022491"/>
    </source>
</evidence>
<dbReference type="FunFam" id="2.170.270.10:FF:000006">
    <property type="entry name" value="Histone-lysine N-methyltransferase"/>
    <property type="match status" value="1"/>
</dbReference>
<evidence type="ECO:0000256" key="1">
    <source>
        <dbReference type="ARBA" id="ARBA00004123"/>
    </source>
</evidence>
<dbReference type="GO" id="GO:0032259">
    <property type="term" value="P:methylation"/>
    <property type="evidence" value="ECO:0007669"/>
    <property type="project" value="UniProtKB-KW"/>
</dbReference>
<feature type="compositionally biased region" description="Basic residues" evidence="16">
    <location>
        <begin position="557"/>
        <end position="567"/>
    </location>
</feature>
<keyword evidence="7 18" id="KW-0808">Transferase</keyword>
<keyword evidence="5" id="KW-0678">Repressor</keyword>
<dbReference type="PANTHER" id="PTHR12977:SF4">
    <property type="entry name" value="HISTONE-LYSINE N-METHYLTRANSFERASE KMT5B"/>
    <property type="match status" value="1"/>
</dbReference>
<feature type="compositionally biased region" description="Basic and acidic residues" evidence="16">
    <location>
        <begin position="377"/>
        <end position="391"/>
    </location>
</feature>
<name>A0A2R5L9K3_9ACAR</name>
<comment type="catalytic activity">
    <reaction evidence="13">
        <text>N(6)-methyl-L-lysyl(20)-[histone H4] + S-adenosyl-L-methionine = N(6),N(6)-dimethyl-L-lysyl(20)-[histone H4] + S-adenosyl-L-homocysteine + H(+)</text>
        <dbReference type="Rhea" id="RHEA:60348"/>
        <dbReference type="Rhea" id="RHEA-COMP:15555"/>
        <dbReference type="Rhea" id="RHEA-COMP:15556"/>
        <dbReference type="ChEBI" id="CHEBI:15378"/>
        <dbReference type="ChEBI" id="CHEBI:57856"/>
        <dbReference type="ChEBI" id="CHEBI:59789"/>
        <dbReference type="ChEBI" id="CHEBI:61929"/>
        <dbReference type="ChEBI" id="CHEBI:61976"/>
        <dbReference type="EC" id="2.1.1.362"/>
    </reaction>
</comment>
<evidence type="ECO:0000256" key="15">
    <source>
        <dbReference type="ARBA" id="ARBA00071597"/>
    </source>
</evidence>
<evidence type="ECO:0000256" key="4">
    <source>
        <dbReference type="ARBA" id="ARBA00022454"/>
    </source>
</evidence>
<protein>
    <recommendedName>
        <fullName evidence="15">Histone-lysine N-methyltransferase Suv4-20</fullName>
        <ecNumber evidence="3">2.1.1.362</ecNumber>
    </recommendedName>
</protein>
<dbReference type="GO" id="GO:0140941">
    <property type="term" value="F:histone H4K20me methyltransferase activity"/>
    <property type="evidence" value="ECO:0007669"/>
    <property type="project" value="UniProtKB-EC"/>
</dbReference>
<evidence type="ECO:0000256" key="2">
    <source>
        <dbReference type="ARBA" id="ARBA00004286"/>
    </source>
</evidence>
<evidence type="ECO:0000256" key="6">
    <source>
        <dbReference type="ARBA" id="ARBA00022603"/>
    </source>
</evidence>
<dbReference type="InterPro" id="IPR046341">
    <property type="entry name" value="SET_dom_sf"/>
</dbReference>
<keyword evidence="9" id="KW-0156">Chromatin regulator</keyword>
<keyword evidence="11" id="KW-0804">Transcription</keyword>
<evidence type="ECO:0000256" key="12">
    <source>
        <dbReference type="ARBA" id="ARBA00023242"/>
    </source>
</evidence>
<feature type="region of interest" description="Disordered" evidence="16">
    <location>
        <begin position="364"/>
        <end position="391"/>
    </location>
</feature>
<evidence type="ECO:0000259" key="17">
    <source>
        <dbReference type="PROSITE" id="PS50280"/>
    </source>
</evidence>
<dbReference type="PROSITE" id="PS50280">
    <property type="entry name" value="SET"/>
    <property type="match status" value="1"/>
</dbReference>
<keyword evidence="8" id="KW-0949">S-adenosyl-L-methionine</keyword>
<sequence length="826" mass="92127">MVVEGRGANSRYAPTTGMTARELCESDDTATSLILDPYLGFPTHKMNLRFRPYKSGKHELQQVILNFKEHCDYEKTYTELMDFIPANHLSKSRQAPFKAHVFRYLRMFDKEAGFEVERCSRYSMEDNVGAKISSTRKWHKNEKIHYLVGCIAELTEEEEHQLLCPGRNDFSVMYSCRKNCAQLWLGPAAFINHDCRPNCKFVSTGRDTACVKVLRDIEEGEEITCFYGEDFFGDNNSYCECETCERRGSGAFSARKGKQQPHGTELAYSLRETDNRLSRWKQQQKSKEANTAINTSTADTKPAKKPVTLHSNDNVNKELLQAERNSLGTRRAAVLKHLQEKASNPSRTNSSYPSKHDADKLILSTKNDQAPLARNHQAADMHRRKEERGRDRATMQLRAKETGHHANGVVCPKTPTVARTRNQQKSENKTAASASRIACASRKPEQASMSVAGSGSRMTSRGIPSEASPPPAASADAVQTRNCCTRSCATGTDGPSCDAKLAEVCKTEVEAEACGPRVAAEMHNGVHEPAAKETPPKTTDRVAQGGNRNEERQKEKKVLRKCRKSERKKPAEQTDAAGELGKVEAESKALKLELQEAKAEDVAGNDELSHVTGEQKFETNENECKGAELRHCINRSVSDSCEAASTNAPLHHSVESGNPMTSGGVTSNIPSPVETKARQSTLLPTAKRKHEDATKPVVRKDDWTECRNLNSESREAPPRGCLKLTIRVRRCPWEESSSSSASKQQQSVYEILPASPSLQRAEGAVIPTSPWKKKKKKKDKKKSSGHRKHSRRRDEELASPAKRIRLIFDNEAINIDLPPSKVRRLF</sequence>
<feature type="compositionally biased region" description="Polar residues" evidence="16">
    <location>
        <begin position="447"/>
        <end position="459"/>
    </location>
</feature>
<dbReference type="CDD" id="cd19186">
    <property type="entry name" value="SET_Suv4-20"/>
    <property type="match status" value="1"/>
</dbReference>
<keyword evidence="6 18" id="KW-0489">Methyltransferase</keyword>
<dbReference type="EMBL" id="GGLE01002032">
    <property type="protein sequence ID" value="MBY06158.1"/>
    <property type="molecule type" value="Transcribed_RNA"/>
</dbReference>
<dbReference type="InterPro" id="IPR041938">
    <property type="entry name" value="Hist-Lys_N-MTase_N"/>
</dbReference>
<evidence type="ECO:0000256" key="7">
    <source>
        <dbReference type="ARBA" id="ARBA00022679"/>
    </source>
</evidence>
<accession>A0A2R5L9K3</accession>
<dbReference type="InterPro" id="IPR044426">
    <property type="entry name" value="Suv4-20_SET"/>
</dbReference>
<dbReference type="PANTHER" id="PTHR12977">
    <property type="entry name" value="SUPPRESSOR OF VARIEGATION 4-20-RELATED"/>
    <property type="match status" value="1"/>
</dbReference>
<dbReference type="InterPro" id="IPR001214">
    <property type="entry name" value="SET_dom"/>
</dbReference>
<feature type="compositionally biased region" description="Polar residues" evidence="16">
    <location>
        <begin position="655"/>
        <end position="670"/>
    </location>
</feature>
<evidence type="ECO:0000256" key="3">
    <source>
        <dbReference type="ARBA" id="ARBA00012188"/>
    </source>
</evidence>
<evidence type="ECO:0000256" key="11">
    <source>
        <dbReference type="ARBA" id="ARBA00023163"/>
    </source>
</evidence>
<feature type="compositionally biased region" description="Basic residues" evidence="16">
    <location>
        <begin position="771"/>
        <end position="791"/>
    </location>
</feature>
<evidence type="ECO:0000256" key="8">
    <source>
        <dbReference type="ARBA" id="ARBA00022691"/>
    </source>
</evidence>
<feature type="region of interest" description="Disordered" evidence="16">
    <location>
        <begin position="526"/>
        <end position="580"/>
    </location>
</feature>
<feature type="region of interest" description="Disordered" evidence="16">
    <location>
        <begin position="419"/>
        <end position="474"/>
    </location>
</feature>
<feature type="region of interest" description="Disordered" evidence="16">
    <location>
        <begin position="647"/>
        <end position="696"/>
    </location>
</feature>
<feature type="compositionally biased region" description="Polar residues" evidence="16">
    <location>
        <begin position="289"/>
        <end position="299"/>
    </location>
</feature>
<reference evidence="18" key="1">
    <citation type="submission" date="2018-03" db="EMBL/GenBank/DDBJ databases">
        <title>The relapsing fever spirochete Borrelia turicatae persists in the highly oxidative environment of its soft-bodied tick vector.</title>
        <authorList>
            <person name="Bourret T.J."/>
            <person name="Boyle W.K."/>
            <person name="Valenzuela J.G."/>
            <person name="Oliveira F."/>
            <person name="Lopez J.E."/>
        </authorList>
    </citation>
    <scope>NUCLEOTIDE SEQUENCE</scope>
    <source>
        <strain evidence="18">Kansas strain/isolate</strain>
        <tissue evidence="18">Salivary glands</tissue>
    </source>
</reference>
<dbReference type="SMART" id="SM00317">
    <property type="entry name" value="SET"/>
    <property type="match status" value="1"/>
</dbReference>
<feature type="compositionally biased region" description="Basic and acidic residues" evidence="16">
    <location>
        <begin position="526"/>
        <end position="540"/>
    </location>
</feature>
<dbReference type="SUPFAM" id="SSF82199">
    <property type="entry name" value="SET domain"/>
    <property type="match status" value="1"/>
</dbReference>
<dbReference type="FunFam" id="1.10.10.1700:FF:000001">
    <property type="entry name" value="Histone-lysine N-methyltransferase"/>
    <property type="match status" value="1"/>
</dbReference>
<proteinExistence type="predicted"/>
<comment type="catalytic activity">
    <reaction evidence="14">
        <text>N(6),N(6)-dimethyl-L-lysyl(20)-[histone H4] + S-adenosyl-L-methionine = N(6),N(6),N(6)-trimethyl-L-lysyl(20)-[histone H4] + S-adenosyl-L-homocysteine + H(+)</text>
        <dbReference type="Rhea" id="RHEA:61992"/>
        <dbReference type="Rhea" id="RHEA-COMP:15556"/>
        <dbReference type="Rhea" id="RHEA-COMP:15998"/>
        <dbReference type="ChEBI" id="CHEBI:15378"/>
        <dbReference type="ChEBI" id="CHEBI:57856"/>
        <dbReference type="ChEBI" id="CHEBI:59789"/>
        <dbReference type="ChEBI" id="CHEBI:61961"/>
        <dbReference type="ChEBI" id="CHEBI:61976"/>
    </reaction>
</comment>
<evidence type="ECO:0000256" key="10">
    <source>
        <dbReference type="ARBA" id="ARBA00023015"/>
    </source>
</evidence>